<dbReference type="InterPro" id="IPR013078">
    <property type="entry name" value="His_Pase_superF_clade-1"/>
</dbReference>
<evidence type="ECO:0000313" key="4">
    <source>
        <dbReference type="EMBL" id="NMO01195.1"/>
    </source>
</evidence>
<dbReference type="EMBL" id="JABBNB010000007">
    <property type="protein sequence ID" value="NMO01195.1"/>
    <property type="molecule type" value="Genomic_DNA"/>
</dbReference>
<comment type="caution">
    <text evidence="4">The sequence shown here is derived from an EMBL/GenBank/DDBJ whole genome shotgun (WGS) entry which is preliminary data.</text>
</comment>
<dbReference type="SMART" id="SM00855">
    <property type="entry name" value="PGAM"/>
    <property type="match status" value="1"/>
</dbReference>
<dbReference type="Proteomes" id="UP000550729">
    <property type="component" value="Unassembled WGS sequence"/>
</dbReference>
<dbReference type="PANTHER" id="PTHR48100">
    <property type="entry name" value="BROAD-SPECIFICITY PHOSPHATASE YOR283W-RELATED"/>
    <property type="match status" value="1"/>
</dbReference>
<evidence type="ECO:0000256" key="1">
    <source>
        <dbReference type="PIRSR" id="PIRSR613078-1"/>
    </source>
</evidence>
<dbReference type="CDD" id="cd07067">
    <property type="entry name" value="HP_PGM_like"/>
    <property type="match status" value="1"/>
</dbReference>
<organism evidence="4 5">
    <name type="scientific">Gordonia asplenii</name>
    <dbReference type="NCBI Taxonomy" id="2725283"/>
    <lineage>
        <taxon>Bacteria</taxon>
        <taxon>Bacillati</taxon>
        <taxon>Actinomycetota</taxon>
        <taxon>Actinomycetes</taxon>
        <taxon>Mycobacteriales</taxon>
        <taxon>Gordoniaceae</taxon>
        <taxon>Gordonia</taxon>
    </lineage>
</organism>
<sequence length="233" mass="25168">MRRAADPHLGIGSAQVSGGAASTPSWQGQRGAPTRLILLRHGQTELSVERRYSGRGNPELTELGRQQAAAAARRLSAWNIDAVVSSPLQRTRSTAQTVALEHGLPVAIEDGLIETDFGAWEGLTFSEAAERDPQIHREWLGDTTIAPPNGESFDAVRERVVAARNVIVDAHPGQSVLVVSHVTPIKTLLRDALRVGPEFLFHLHLDLASVSLVEYFPDGGSVVRSCNDVAHLE</sequence>
<gene>
    <name evidence="4" type="ORF">HH308_08190</name>
</gene>
<feature type="active site" description="Proton donor/acceptor" evidence="1">
    <location>
        <position position="114"/>
    </location>
</feature>
<dbReference type="AlphaFoldDB" id="A0A848KWE7"/>
<dbReference type="GO" id="GO:0005737">
    <property type="term" value="C:cytoplasm"/>
    <property type="evidence" value="ECO:0007669"/>
    <property type="project" value="TreeGrafter"/>
</dbReference>
<evidence type="ECO:0000256" key="3">
    <source>
        <dbReference type="SAM" id="MobiDB-lite"/>
    </source>
</evidence>
<feature type="compositionally biased region" description="Polar residues" evidence="3">
    <location>
        <begin position="14"/>
        <end position="28"/>
    </location>
</feature>
<dbReference type="InterPro" id="IPR050275">
    <property type="entry name" value="PGM_Phosphatase"/>
</dbReference>
<accession>A0A848KWE7</accession>
<feature type="binding site" evidence="2">
    <location>
        <position position="90"/>
    </location>
    <ligand>
        <name>substrate</name>
    </ligand>
</feature>
<dbReference type="Pfam" id="PF00300">
    <property type="entry name" value="His_Phos_1"/>
    <property type="match status" value="1"/>
</dbReference>
<evidence type="ECO:0000313" key="5">
    <source>
        <dbReference type="Proteomes" id="UP000550729"/>
    </source>
</evidence>
<dbReference type="PANTHER" id="PTHR48100:SF62">
    <property type="entry name" value="GLUCOSYL-3-PHOSPHOGLYCERATE PHOSPHATASE"/>
    <property type="match status" value="1"/>
</dbReference>
<dbReference type="InterPro" id="IPR029033">
    <property type="entry name" value="His_PPase_superfam"/>
</dbReference>
<proteinExistence type="predicted"/>
<feature type="active site" description="Tele-phosphohistidine intermediate" evidence="1">
    <location>
        <position position="41"/>
    </location>
</feature>
<protein>
    <submittedName>
        <fullName evidence="4">Histidine phosphatase family protein</fullName>
    </submittedName>
</protein>
<dbReference type="Gene3D" id="3.40.50.1240">
    <property type="entry name" value="Phosphoglycerate mutase-like"/>
    <property type="match status" value="1"/>
</dbReference>
<name>A0A848KWE7_9ACTN</name>
<evidence type="ECO:0000256" key="2">
    <source>
        <dbReference type="PIRSR" id="PIRSR613078-2"/>
    </source>
</evidence>
<feature type="region of interest" description="Disordered" evidence="3">
    <location>
        <begin position="1"/>
        <end position="31"/>
    </location>
</feature>
<keyword evidence="5" id="KW-1185">Reference proteome</keyword>
<dbReference type="GO" id="GO:0016791">
    <property type="term" value="F:phosphatase activity"/>
    <property type="evidence" value="ECO:0007669"/>
    <property type="project" value="TreeGrafter"/>
</dbReference>
<reference evidence="4 5" key="1">
    <citation type="submission" date="2020-04" db="EMBL/GenBank/DDBJ databases">
        <title>Gordonia sp. nov. TBRC 11910.</title>
        <authorList>
            <person name="Suriyachadkun C."/>
        </authorList>
    </citation>
    <scope>NUCLEOTIDE SEQUENCE [LARGE SCALE GENOMIC DNA]</scope>
    <source>
        <strain evidence="4 5">TBRC 11910</strain>
    </source>
</reference>
<dbReference type="SUPFAM" id="SSF53254">
    <property type="entry name" value="Phosphoglycerate mutase-like"/>
    <property type="match status" value="1"/>
</dbReference>